<dbReference type="GeneID" id="43672546"/>
<dbReference type="Proteomes" id="UP000325579">
    <property type="component" value="Unassembled WGS sequence"/>
</dbReference>
<dbReference type="EMBL" id="ML736807">
    <property type="protein sequence ID" value="KAE8400995.1"/>
    <property type="molecule type" value="Genomic_DNA"/>
</dbReference>
<proteinExistence type="predicted"/>
<protein>
    <submittedName>
        <fullName evidence="2">Uncharacterized protein</fullName>
    </submittedName>
</protein>
<keyword evidence="3" id="KW-1185">Reference proteome</keyword>
<dbReference type="RefSeq" id="XP_031938314.1">
    <property type="nucleotide sequence ID" value="XM_032087855.1"/>
</dbReference>
<name>A0A5N7D3L3_9EURO</name>
<evidence type="ECO:0000256" key="1">
    <source>
        <dbReference type="SAM" id="SignalP"/>
    </source>
</evidence>
<accession>A0A5N7D3L3</accession>
<evidence type="ECO:0000313" key="3">
    <source>
        <dbReference type="Proteomes" id="UP000325579"/>
    </source>
</evidence>
<reference evidence="2 3" key="1">
    <citation type="submission" date="2019-04" db="EMBL/GenBank/DDBJ databases">
        <authorList>
            <consortium name="DOE Joint Genome Institute"/>
            <person name="Mondo S."/>
            <person name="Kjaerbolling I."/>
            <person name="Vesth T."/>
            <person name="Frisvad J.C."/>
            <person name="Nybo J.L."/>
            <person name="Theobald S."/>
            <person name="Kildgaard S."/>
            <person name="Isbrandt T."/>
            <person name="Kuo A."/>
            <person name="Sato A."/>
            <person name="Lyhne E.K."/>
            <person name="Kogle M.E."/>
            <person name="Wiebenga A."/>
            <person name="Kun R.S."/>
            <person name="Lubbers R.J."/>
            <person name="Makela M.R."/>
            <person name="Barry K."/>
            <person name="Chovatia M."/>
            <person name="Clum A."/>
            <person name="Daum C."/>
            <person name="Haridas S."/>
            <person name="He G."/>
            <person name="LaButti K."/>
            <person name="Lipzen A."/>
            <person name="Riley R."/>
            <person name="Salamov A."/>
            <person name="Simmons B.A."/>
            <person name="Magnuson J.K."/>
            <person name="Henrissat B."/>
            <person name="Mortensen U.H."/>
            <person name="Larsen T.O."/>
            <person name="Devries R.P."/>
            <person name="Grigoriev I.V."/>
            <person name="Machida M."/>
            <person name="Baker S.E."/>
            <person name="Andersen M.R."/>
            <person name="Cantor M.N."/>
            <person name="Hua S.X."/>
        </authorList>
    </citation>
    <scope>NUCLEOTIDE SEQUENCE [LARGE SCALE GENOMIC DNA]</scope>
    <source>
        <strain evidence="2 3">CBS 119388</strain>
    </source>
</reference>
<gene>
    <name evidence="2" type="ORF">BDV37DRAFT_286095</name>
</gene>
<evidence type="ECO:0000313" key="2">
    <source>
        <dbReference type="EMBL" id="KAE8400995.1"/>
    </source>
</evidence>
<feature type="chain" id="PRO_5024898006" evidence="1">
    <location>
        <begin position="20"/>
        <end position="89"/>
    </location>
</feature>
<feature type="signal peptide" evidence="1">
    <location>
        <begin position="1"/>
        <end position="19"/>
    </location>
</feature>
<organism evidence="2 3">
    <name type="scientific">Aspergillus pseudonomiae</name>
    <dbReference type="NCBI Taxonomy" id="1506151"/>
    <lineage>
        <taxon>Eukaryota</taxon>
        <taxon>Fungi</taxon>
        <taxon>Dikarya</taxon>
        <taxon>Ascomycota</taxon>
        <taxon>Pezizomycotina</taxon>
        <taxon>Eurotiomycetes</taxon>
        <taxon>Eurotiomycetidae</taxon>
        <taxon>Eurotiales</taxon>
        <taxon>Aspergillaceae</taxon>
        <taxon>Aspergillus</taxon>
        <taxon>Aspergillus subgen. Circumdati</taxon>
    </lineage>
</organism>
<keyword evidence="1" id="KW-0732">Signal</keyword>
<dbReference type="AlphaFoldDB" id="A0A5N7D3L3"/>
<sequence>MKTSVISLIALAAVATAAAVQPGAHSNTNAVPNIVVSPPGDGNGAIDNTVRPNDNNRLGQYWMQYGDTQDYLQNPVDPVWEALGWLQVS</sequence>